<dbReference type="InterPro" id="IPR046461">
    <property type="entry name" value="TerL_ATPase"/>
</dbReference>
<organism evidence="3 4">
    <name type="scientific">Sphingomonas hankookensis</name>
    <dbReference type="NCBI Taxonomy" id="563996"/>
    <lineage>
        <taxon>Bacteria</taxon>
        <taxon>Pseudomonadati</taxon>
        <taxon>Pseudomonadota</taxon>
        <taxon>Alphaproteobacteria</taxon>
        <taxon>Sphingomonadales</taxon>
        <taxon>Sphingomonadaceae</taxon>
        <taxon>Sphingomonas</taxon>
    </lineage>
</organism>
<accession>A0ABR5YEP9</accession>
<sequence length="515" mass="56079">MRDWRSLPTSKLTRAERNMKFCERYLRVPEGDLVGQPIKLADFQEAFFYAVYDNKVMTKRAILSMARKNSKTGTIAMIVLVHLVGPEAKQNSRIASGARSRKQAAEVYNYASKMAALSPDLRNRVRPVPSAKKLVGLAMNVEYDAVSAEGSTAHGGSYIVVVLDEVGQVKGPQDDFVDAMVTSQGAYSDGLLFVISTQAPTDADMMSILLDDAERAGDMATICHLYAAAPDCDLLDPKALAAANPALGLFRSKSDAEEQLQQAARMPSKEATARVLILNQRQNMVAALVAASVWKRGNVEPAPWDHSAIYGGLDLSATTDLTSLVLTQRQGGVLMVRAWFWMPEANIAIASKRDRTPYDVWVKKGLIRTTPGNVIDYAFVARDVGEICGDLPVPVKRLAFDRWRMDRLKVELAKIGVELPLEPFGQGFVSMSPAIDAIEEDLLKGQVHHGGNPPLAMCAANAVAVPDPAGNRKLDKSKSTGRIDGMVALTMARGVEAMFTDPEVNVDDWIASMRG</sequence>
<dbReference type="PANTHER" id="PTHR41287">
    <property type="match status" value="1"/>
</dbReference>
<evidence type="ECO:0000313" key="3">
    <source>
        <dbReference type="EMBL" id="KZE16336.1"/>
    </source>
</evidence>
<name>A0ABR5YEP9_9SPHN</name>
<keyword evidence="4" id="KW-1185">Reference proteome</keyword>
<dbReference type="InterPro" id="IPR005021">
    <property type="entry name" value="Terminase_largesu-like"/>
</dbReference>
<dbReference type="Pfam" id="PF20441">
    <property type="entry name" value="TerL_nuclease"/>
    <property type="match status" value="1"/>
</dbReference>
<evidence type="ECO:0000313" key="4">
    <source>
        <dbReference type="Proteomes" id="UP000076609"/>
    </source>
</evidence>
<dbReference type="PANTHER" id="PTHR41287:SF1">
    <property type="entry name" value="PROTEIN YMFN"/>
    <property type="match status" value="1"/>
</dbReference>
<dbReference type="InterPro" id="IPR027417">
    <property type="entry name" value="P-loop_NTPase"/>
</dbReference>
<proteinExistence type="predicted"/>
<dbReference type="EMBL" id="LQQO01000008">
    <property type="protein sequence ID" value="KZE16336.1"/>
    <property type="molecule type" value="Genomic_DNA"/>
</dbReference>
<evidence type="ECO:0000259" key="2">
    <source>
        <dbReference type="Pfam" id="PF20441"/>
    </source>
</evidence>
<gene>
    <name evidence="3" type="ORF">AVT10_11980</name>
</gene>
<dbReference type="Pfam" id="PF03354">
    <property type="entry name" value="TerL_ATPase"/>
    <property type="match status" value="1"/>
</dbReference>
<dbReference type="Proteomes" id="UP000076609">
    <property type="component" value="Unassembled WGS sequence"/>
</dbReference>
<dbReference type="Gene3D" id="3.40.50.300">
    <property type="entry name" value="P-loop containing nucleotide triphosphate hydrolases"/>
    <property type="match status" value="1"/>
</dbReference>
<feature type="domain" description="Terminase large subunit-like endonuclease" evidence="2">
    <location>
        <begin position="224"/>
        <end position="494"/>
    </location>
</feature>
<evidence type="ECO:0000259" key="1">
    <source>
        <dbReference type="Pfam" id="PF03354"/>
    </source>
</evidence>
<protein>
    <submittedName>
        <fullName evidence="3">Terminase</fullName>
    </submittedName>
</protein>
<feature type="domain" description="Terminase large subunit-like ATPase" evidence="1">
    <location>
        <begin position="54"/>
        <end position="199"/>
    </location>
</feature>
<comment type="caution">
    <text evidence="3">The sequence shown here is derived from an EMBL/GenBank/DDBJ whole genome shotgun (WGS) entry which is preliminary data.</text>
</comment>
<reference evidence="4" key="1">
    <citation type="submission" date="2016-01" db="EMBL/GenBank/DDBJ databases">
        <title>Draft genome of Chromobacterium sp. F49.</title>
        <authorList>
            <person name="Hong K.W."/>
        </authorList>
    </citation>
    <scope>NUCLEOTIDE SEQUENCE [LARGE SCALE GENOMIC DNA]</scope>
    <source>
        <strain evidence="4">CN3</strain>
    </source>
</reference>
<dbReference type="InterPro" id="IPR046462">
    <property type="entry name" value="TerL_nuclease"/>
</dbReference>